<dbReference type="CDD" id="cd03225">
    <property type="entry name" value="ABC_cobalt_CbiO_domain1"/>
    <property type="match status" value="1"/>
</dbReference>
<dbReference type="GO" id="GO:0005524">
    <property type="term" value="F:ATP binding"/>
    <property type="evidence" value="ECO:0007669"/>
    <property type="project" value="UniProtKB-KW"/>
</dbReference>
<keyword evidence="8" id="KW-0472">Membrane</keyword>
<dbReference type="OrthoDB" id="9784332at2"/>
<dbReference type="PROSITE" id="PS00211">
    <property type="entry name" value="ABC_TRANSPORTER_1"/>
    <property type="match status" value="1"/>
</dbReference>
<dbReference type="RefSeq" id="WP_062408688.1">
    <property type="nucleotide sequence ID" value="NZ_CP013652.1"/>
</dbReference>
<dbReference type="PATRIC" id="fig|162209.4.peg.2168"/>
<dbReference type="GO" id="GO:0043190">
    <property type="term" value="C:ATP-binding cassette (ABC) transporter complex"/>
    <property type="evidence" value="ECO:0007669"/>
    <property type="project" value="TreeGrafter"/>
</dbReference>
<dbReference type="GO" id="GO:0016887">
    <property type="term" value="F:ATP hydrolysis activity"/>
    <property type="evidence" value="ECO:0007669"/>
    <property type="project" value="InterPro"/>
</dbReference>
<evidence type="ECO:0000313" key="9">
    <source>
        <dbReference type="EMBL" id="ALS22419.1"/>
    </source>
</evidence>
<comment type="similarity">
    <text evidence="2">Belongs to the ABC transporter superfamily.</text>
</comment>
<accession>A0A0U2VG03</accession>
<keyword evidence="6" id="KW-0067">ATP-binding</keyword>
<dbReference type="AlphaFoldDB" id="A0A0U2VG03"/>
<keyword evidence="10" id="KW-1185">Reference proteome</keyword>
<dbReference type="PROSITE" id="PS50893">
    <property type="entry name" value="ABC_TRANSPORTER_2"/>
    <property type="match status" value="1"/>
</dbReference>
<dbReference type="InterPro" id="IPR015856">
    <property type="entry name" value="ABC_transpr_CbiO/EcfA_su"/>
</dbReference>
<sequence length="277" mass="30316">MTAISQPVIQLERVTVDYLGGASERPALDQISLELAKGSWTAVIGNNGSGKSTLSKVMAGLSPISEGRLIVAQGHSVHMVLQNPETQILGETIDEEMHLSMRDTQDRTLAERESNMLRLLNEVGLSLPPDAPVKSLSGGQKQLLNMACCLAAGADVILFDEATSMLDPNSREAVLEATAKLQRSGHTIVWVTHRMEELCFVQRVLLLDQGRIAFDGTCEQFFYGKGLSDEPSPCERFGFEPPYVVQVARALHRLGHELPVRPLFPQQLSQAVVSLCR</sequence>
<keyword evidence="4" id="KW-1003">Cell membrane</keyword>
<comment type="subcellular location">
    <subcellularLocation>
        <location evidence="1">Cell membrane</location>
        <topology evidence="1">Peripheral membrane protein</topology>
    </subcellularLocation>
</comment>
<proteinExistence type="inferred from homology"/>
<dbReference type="Pfam" id="PF00005">
    <property type="entry name" value="ABC_tran"/>
    <property type="match status" value="1"/>
</dbReference>
<gene>
    <name evidence="9" type="ORF">IJ22_20450</name>
</gene>
<evidence type="ECO:0000256" key="3">
    <source>
        <dbReference type="ARBA" id="ARBA00022448"/>
    </source>
</evidence>
<dbReference type="SUPFAM" id="SSF52540">
    <property type="entry name" value="P-loop containing nucleoside triphosphate hydrolases"/>
    <property type="match status" value="1"/>
</dbReference>
<keyword evidence="5" id="KW-0547">Nucleotide-binding</keyword>
<name>A0A0U2VG03_9BACL</name>
<dbReference type="InterPro" id="IPR003593">
    <property type="entry name" value="AAA+_ATPase"/>
</dbReference>
<dbReference type="PANTHER" id="PTHR43553">
    <property type="entry name" value="HEAVY METAL TRANSPORTER"/>
    <property type="match status" value="1"/>
</dbReference>
<evidence type="ECO:0000256" key="8">
    <source>
        <dbReference type="ARBA" id="ARBA00023136"/>
    </source>
</evidence>
<dbReference type="Proteomes" id="UP000061660">
    <property type="component" value="Chromosome"/>
</dbReference>
<evidence type="ECO:0000256" key="4">
    <source>
        <dbReference type="ARBA" id="ARBA00022475"/>
    </source>
</evidence>
<reference evidence="9 10" key="2">
    <citation type="journal article" date="2016" name="Genome Announc.">
        <title>Complete Genome Sequences of Two Interactive Moderate Thermophiles, Paenibacillus napthalenovorans 32O-Y and Paenibacillus sp. 32O-W.</title>
        <authorList>
            <person name="Butler R.R.III."/>
            <person name="Wang J."/>
            <person name="Stark B.C."/>
            <person name="Pombert J.F."/>
        </authorList>
    </citation>
    <scope>NUCLEOTIDE SEQUENCE [LARGE SCALE GENOMIC DNA]</scope>
    <source>
        <strain evidence="9 10">32O-Y</strain>
    </source>
</reference>
<protein>
    <submittedName>
        <fullName evidence="9">ABC transporter</fullName>
    </submittedName>
</protein>
<evidence type="ECO:0000256" key="7">
    <source>
        <dbReference type="ARBA" id="ARBA00022967"/>
    </source>
</evidence>
<dbReference type="InterPro" id="IPR017871">
    <property type="entry name" value="ABC_transporter-like_CS"/>
</dbReference>
<organism evidence="9 10">
    <name type="scientific">Paenibacillus naphthalenovorans</name>
    <dbReference type="NCBI Taxonomy" id="162209"/>
    <lineage>
        <taxon>Bacteria</taxon>
        <taxon>Bacillati</taxon>
        <taxon>Bacillota</taxon>
        <taxon>Bacilli</taxon>
        <taxon>Bacillales</taxon>
        <taxon>Paenibacillaceae</taxon>
        <taxon>Paenibacillus</taxon>
    </lineage>
</organism>
<keyword evidence="3" id="KW-0813">Transport</keyword>
<dbReference type="Gene3D" id="3.40.50.300">
    <property type="entry name" value="P-loop containing nucleotide triphosphate hydrolases"/>
    <property type="match status" value="1"/>
</dbReference>
<evidence type="ECO:0000256" key="6">
    <source>
        <dbReference type="ARBA" id="ARBA00022840"/>
    </source>
</evidence>
<dbReference type="InterPro" id="IPR050095">
    <property type="entry name" value="ECF_ABC_transporter_ATP-bd"/>
</dbReference>
<reference evidence="10" key="1">
    <citation type="submission" date="2015-12" db="EMBL/GenBank/DDBJ databases">
        <title>Complete genome sequences of two moderately thermophilic Paenibacillus species.</title>
        <authorList>
            <person name="Butler R.III."/>
            <person name="Wang J."/>
            <person name="Stark B.C."/>
            <person name="Pombert J.-F."/>
        </authorList>
    </citation>
    <scope>NUCLEOTIDE SEQUENCE [LARGE SCALE GENOMIC DNA]</scope>
    <source>
        <strain evidence="10">32O-Y</strain>
    </source>
</reference>
<evidence type="ECO:0000256" key="5">
    <source>
        <dbReference type="ARBA" id="ARBA00022741"/>
    </source>
</evidence>
<evidence type="ECO:0000313" key="10">
    <source>
        <dbReference type="Proteomes" id="UP000061660"/>
    </source>
</evidence>
<keyword evidence="7" id="KW-1278">Translocase</keyword>
<dbReference type="EMBL" id="CP013652">
    <property type="protein sequence ID" value="ALS22419.1"/>
    <property type="molecule type" value="Genomic_DNA"/>
</dbReference>
<dbReference type="SMART" id="SM00382">
    <property type="entry name" value="AAA"/>
    <property type="match status" value="1"/>
</dbReference>
<dbReference type="STRING" id="162209.IJ22_20450"/>
<evidence type="ECO:0000256" key="2">
    <source>
        <dbReference type="ARBA" id="ARBA00005417"/>
    </source>
</evidence>
<dbReference type="KEGG" id="pnp:IJ22_20450"/>
<dbReference type="PANTHER" id="PTHR43553:SF24">
    <property type="entry name" value="ENERGY-COUPLING FACTOR TRANSPORTER ATP-BINDING PROTEIN ECFA1"/>
    <property type="match status" value="1"/>
</dbReference>
<dbReference type="GO" id="GO:0042626">
    <property type="term" value="F:ATPase-coupled transmembrane transporter activity"/>
    <property type="evidence" value="ECO:0007669"/>
    <property type="project" value="TreeGrafter"/>
</dbReference>
<dbReference type="InterPro" id="IPR027417">
    <property type="entry name" value="P-loop_NTPase"/>
</dbReference>
<dbReference type="InterPro" id="IPR003439">
    <property type="entry name" value="ABC_transporter-like_ATP-bd"/>
</dbReference>
<evidence type="ECO:0000256" key="1">
    <source>
        <dbReference type="ARBA" id="ARBA00004202"/>
    </source>
</evidence>